<evidence type="ECO:0000313" key="1">
    <source>
        <dbReference type="EMBL" id="OLY83567.1"/>
    </source>
</evidence>
<dbReference type="STRING" id="133383.A0A1R0H355"/>
<dbReference type="Proteomes" id="UP000187455">
    <property type="component" value="Unassembled WGS sequence"/>
</dbReference>
<keyword evidence="2" id="KW-1185">Reference proteome</keyword>
<protein>
    <recommendedName>
        <fullName evidence="3">Perilipin-2</fullName>
    </recommendedName>
</protein>
<proteinExistence type="predicted"/>
<dbReference type="OrthoDB" id="376826at2759"/>
<name>A0A1R0H355_9FUNG</name>
<dbReference type="AlphaFoldDB" id="A0A1R0H355"/>
<reference evidence="1 2" key="1">
    <citation type="journal article" date="2016" name="Mol. Biol. Evol.">
        <title>Genome-Wide Survey of Gut Fungi (Harpellales) Reveals the First Horizontally Transferred Ubiquitin Gene from a Mosquito Host.</title>
        <authorList>
            <person name="Wang Y."/>
            <person name="White M.M."/>
            <person name="Kvist S."/>
            <person name="Moncalvo J.M."/>
        </authorList>
    </citation>
    <scope>NUCLEOTIDE SEQUENCE [LARGE SCALE GENOMIC DNA]</scope>
    <source>
        <strain evidence="1 2">ALG-7-W6</strain>
    </source>
</reference>
<dbReference type="EMBL" id="LSSL01000844">
    <property type="protein sequence ID" value="OLY83567.1"/>
    <property type="molecule type" value="Genomic_DNA"/>
</dbReference>
<accession>A0A1R0H355</accession>
<evidence type="ECO:0008006" key="3">
    <source>
        <dbReference type="Google" id="ProtNLM"/>
    </source>
</evidence>
<evidence type="ECO:0000313" key="2">
    <source>
        <dbReference type="Proteomes" id="UP000187455"/>
    </source>
</evidence>
<sequence>MTEVVDSGSDLSQNHLKPGSEYDSALYSSLSDSSSIVSADSNDSNLTGDSLLSSKTSVADDFLDPAQELPGQNQKGFFNMLYEIPVVNSTFSSIKSKIPDNKYSDMVSNFALRLASIVDSKFPARGSIRQSLDIIDNQACKSLKSIEVRYPIITKPTVELIDAIKNSVKEIESAHPTICGVINSAGTLVSSGPFSKPVNETQEIVETSIQNQEAPQTTQFQITSLFERASSLFSTTVSAVVSPVLNTVDKRINIGETKEKVSQNVKHLSETYNSSKNYYTNLASQNAEYIYSTPHRISQTIYTNIHVISNSFNTLKSKASSLLDYEVNFVTTSFNSFVTQISQSETGSKILSRMEEVKPIYFMRISSALDFALKLAPEFLKPRISGYSNYVHSFLEVKKKTD</sequence>
<organism evidence="1 2">
    <name type="scientific">Smittium mucronatum</name>
    <dbReference type="NCBI Taxonomy" id="133383"/>
    <lineage>
        <taxon>Eukaryota</taxon>
        <taxon>Fungi</taxon>
        <taxon>Fungi incertae sedis</taxon>
        <taxon>Zoopagomycota</taxon>
        <taxon>Kickxellomycotina</taxon>
        <taxon>Harpellomycetes</taxon>
        <taxon>Harpellales</taxon>
        <taxon>Legeriomycetaceae</taxon>
        <taxon>Smittium</taxon>
    </lineage>
</organism>
<gene>
    <name evidence="1" type="ORF">AYI68_g2290</name>
</gene>
<comment type="caution">
    <text evidence="1">The sequence shown here is derived from an EMBL/GenBank/DDBJ whole genome shotgun (WGS) entry which is preliminary data.</text>
</comment>